<protein>
    <submittedName>
        <fullName evidence="2">Uncharacterized protein</fullName>
    </submittedName>
</protein>
<feature type="non-terminal residue" evidence="2">
    <location>
        <position position="1"/>
    </location>
</feature>
<reference evidence="2 3" key="1">
    <citation type="submission" date="2018-11" db="EMBL/GenBank/DDBJ databases">
        <authorList>
            <consortium name="Pathogen Informatics"/>
        </authorList>
    </citation>
    <scope>NUCLEOTIDE SEQUENCE [LARGE SCALE GENOMIC DNA]</scope>
</reference>
<dbReference type="AlphaFoldDB" id="A0A3P7R6G4"/>
<evidence type="ECO:0000256" key="1">
    <source>
        <dbReference type="SAM" id="MobiDB-lite"/>
    </source>
</evidence>
<dbReference type="EMBL" id="UYRU01095536">
    <property type="protein sequence ID" value="VDN39452.1"/>
    <property type="molecule type" value="Genomic_DNA"/>
</dbReference>
<proteinExistence type="predicted"/>
<sequence>EEDKDSDNEAQTSRHWPAGAERVTVHSREAEVFWTVATLCHSVEVKASNKVAAEEKDVEMCYSAVQIAKLSETEGRTLLRFYRSGTLEFDSTRRRMSVLVQSSNDGRYFVFSKGAETAMLNQRALFIPKVVLENY</sequence>
<feature type="region of interest" description="Disordered" evidence="1">
    <location>
        <begin position="1"/>
        <end position="21"/>
    </location>
</feature>
<dbReference type="Gene3D" id="3.40.1110.10">
    <property type="entry name" value="Calcium-transporting ATPase, cytoplasmic domain N"/>
    <property type="match status" value="1"/>
</dbReference>
<accession>A0A3P7R6G4</accession>
<evidence type="ECO:0000313" key="3">
    <source>
        <dbReference type="Proteomes" id="UP000281553"/>
    </source>
</evidence>
<name>A0A3P7R6G4_DIBLA</name>
<evidence type="ECO:0000313" key="2">
    <source>
        <dbReference type="EMBL" id="VDN39452.1"/>
    </source>
</evidence>
<dbReference type="Pfam" id="PF13246">
    <property type="entry name" value="Cation_ATPase"/>
    <property type="match status" value="1"/>
</dbReference>
<keyword evidence="3" id="KW-1185">Reference proteome</keyword>
<gene>
    <name evidence="2" type="ORF">DILT_LOCUS17882</name>
</gene>
<dbReference type="InterPro" id="IPR023299">
    <property type="entry name" value="ATPase_P-typ_cyto_dom_N"/>
</dbReference>
<dbReference type="Proteomes" id="UP000281553">
    <property type="component" value="Unassembled WGS sequence"/>
</dbReference>
<dbReference type="OrthoDB" id="377733at2759"/>
<dbReference type="SUPFAM" id="SSF81660">
    <property type="entry name" value="Metal cation-transporting ATPase, ATP-binding domain N"/>
    <property type="match status" value="1"/>
</dbReference>
<organism evidence="2 3">
    <name type="scientific">Dibothriocephalus latus</name>
    <name type="common">Fish tapeworm</name>
    <name type="synonym">Diphyllobothrium latum</name>
    <dbReference type="NCBI Taxonomy" id="60516"/>
    <lineage>
        <taxon>Eukaryota</taxon>
        <taxon>Metazoa</taxon>
        <taxon>Spiralia</taxon>
        <taxon>Lophotrochozoa</taxon>
        <taxon>Platyhelminthes</taxon>
        <taxon>Cestoda</taxon>
        <taxon>Eucestoda</taxon>
        <taxon>Diphyllobothriidea</taxon>
        <taxon>Diphyllobothriidae</taxon>
        <taxon>Dibothriocephalus</taxon>
    </lineage>
</organism>
<dbReference type="GO" id="GO:0000166">
    <property type="term" value="F:nucleotide binding"/>
    <property type="evidence" value="ECO:0007669"/>
    <property type="project" value="InterPro"/>
</dbReference>